<dbReference type="Proteomes" id="UP000527143">
    <property type="component" value="Unassembled WGS sequence"/>
</dbReference>
<evidence type="ECO:0000313" key="1">
    <source>
        <dbReference type="EMBL" id="MBB5710851.1"/>
    </source>
</evidence>
<protein>
    <submittedName>
        <fullName evidence="1">Uncharacterized protein</fullName>
    </submittedName>
</protein>
<dbReference type="EMBL" id="JACIJF010000005">
    <property type="protein sequence ID" value="MBB5710851.1"/>
    <property type="molecule type" value="Genomic_DNA"/>
</dbReference>
<sequence>MTGYSSPLGEHDQGVELASRLAGRRWGGEVVLALPPHFSGVSFSGVKALVPRTANARTVSSPGACVTIARQPPCDGSPARFRIATKRG</sequence>
<comment type="caution">
    <text evidence="1">The sequence shown here is derived from an EMBL/GenBank/DDBJ whole genome shotgun (WGS) entry which is preliminary data.</text>
</comment>
<accession>A0A840YQ64</accession>
<reference evidence="1 2" key="1">
    <citation type="submission" date="2020-08" db="EMBL/GenBank/DDBJ databases">
        <title>Genomic Encyclopedia of Type Strains, Phase IV (KMG-IV): sequencing the most valuable type-strain genomes for metagenomic binning, comparative biology and taxonomic classification.</title>
        <authorList>
            <person name="Goeker M."/>
        </authorList>
    </citation>
    <scope>NUCLEOTIDE SEQUENCE [LARGE SCALE GENOMIC DNA]</scope>
    <source>
        <strain evidence="1 2">DSM 26736</strain>
    </source>
</reference>
<dbReference type="AlphaFoldDB" id="A0A840YQ64"/>
<keyword evidence="2" id="KW-1185">Reference proteome</keyword>
<evidence type="ECO:0000313" key="2">
    <source>
        <dbReference type="Proteomes" id="UP000527143"/>
    </source>
</evidence>
<organism evidence="1 2">
    <name type="scientific">Sphingomonas xinjiangensis</name>
    <dbReference type="NCBI Taxonomy" id="643568"/>
    <lineage>
        <taxon>Bacteria</taxon>
        <taxon>Pseudomonadati</taxon>
        <taxon>Pseudomonadota</taxon>
        <taxon>Alphaproteobacteria</taxon>
        <taxon>Sphingomonadales</taxon>
        <taxon>Sphingomonadaceae</taxon>
        <taxon>Sphingomonas</taxon>
    </lineage>
</organism>
<proteinExistence type="predicted"/>
<name>A0A840YQ64_9SPHN</name>
<gene>
    <name evidence="1" type="ORF">FHT02_002091</name>
</gene>